<evidence type="ECO:0000256" key="1">
    <source>
        <dbReference type="ARBA" id="ARBA00012528"/>
    </source>
</evidence>
<dbReference type="CDD" id="cd01949">
    <property type="entry name" value="GGDEF"/>
    <property type="match status" value="1"/>
</dbReference>
<dbReference type="SUPFAM" id="SSF55073">
    <property type="entry name" value="Nucleotide cyclase"/>
    <property type="match status" value="1"/>
</dbReference>
<dbReference type="InterPro" id="IPR029787">
    <property type="entry name" value="Nucleotide_cyclase"/>
</dbReference>
<accession>A0A935PXX4</accession>
<dbReference type="PANTHER" id="PTHR45138:SF9">
    <property type="entry name" value="DIGUANYLATE CYCLASE DGCM-RELATED"/>
    <property type="match status" value="1"/>
</dbReference>
<dbReference type="InterPro" id="IPR043128">
    <property type="entry name" value="Rev_trsase/Diguanyl_cyclase"/>
</dbReference>
<dbReference type="InterPro" id="IPR000160">
    <property type="entry name" value="GGDEF_dom"/>
</dbReference>
<dbReference type="Proteomes" id="UP000697998">
    <property type="component" value="Unassembled WGS sequence"/>
</dbReference>
<dbReference type="PANTHER" id="PTHR45138">
    <property type="entry name" value="REGULATORY COMPONENTS OF SENSORY TRANSDUCTION SYSTEM"/>
    <property type="match status" value="1"/>
</dbReference>
<dbReference type="Gene3D" id="3.30.70.270">
    <property type="match status" value="1"/>
</dbReference>
<dbReference type="SMART" id="SM00267">
    <property type="entry name" value="GGDEF"/>
    <property type="match status" value="1"/>
</dbReference>
<dbReference type="GO" id="GO:0052621">
    <property type="term" value="F:diguanylate cyclase activity"/>
    <property type="evidence" value="ECO:0007669"/>
    <property type="project" value="UniProtKB-EC"/>
</dbReference>
<proteinExistence type="predicted"/>
<dbReference type="EMBL" id="JADJMH010000009">
    <property type="protein sequence ID" value="MBK7675374.1"/>
    <property type="molecule type" value="Genomic_DNA"/>
</dbReference>
<dbReference type="AlphaFoldDB" id="A0A935PXX4"/>
<feature type="domain" description="GGDEF" evidence="3">
    <location>
        <begin position="57"/>
        <end position="200"/>
    </location>
</feature>
<dbReference type="PROSITE" id="PS50887">
    <property type="entry name" value="GGDEF"/>
    <property type="match status" value="1"/>
</dbReference>
<sequence>MAASGWALTPGFISSAHDRRQLRTLAHEGGVTRRFLESTDGALWVATQDGVFCLPPGTTEVVRIGLQGGKPLRAEVNDRYGHAAGDAVLKQMSDRLGTVFRETDYLLRWGGEEFLVVARATPHTHAAELAERLRAAVADQPFEVDDGSLLARTSSIGFCCFPLSAQHPGALDWSAMVNIADAALYAVKSAGRNGWLGALSAGGESVAALLARSRRPLGEWAHSGELRLVWSPEHSGMAAARMRHVAPFAPPGTAQRVC</sequence>
<dbReference type="GO" id="GO:0043709">
    <property type="term" value="P:cell adhesion involved in single-species biofilm formation"/>
    <property type="evidence" value="ECO:0007669"/>
    <property type="project" value="TreeGrafter"/>
</dbReference>
<gene>
    <name evidence="4" type="ORF">IPJ27_11790</name>
</gene>
<name>A0A935PXX4_9PROT</name>
<evidence type="ECO:0000313" key="4">
    <source>
        <dbReference type="EMBL" id="MBK7675374.1"/>
    </source>
</evidence>
<evidence type="ECO:0000313" key="5">
    <source>
        <dbReference type="Proteomes" id="UP000697998"/>
    </source>
</evidence>
<dbReference type="Pfam" id="PF00990">
    <property type="entry name" value="GGDEF"/>
    <property type="match status" value="1"/>
</dbReference>
<protein>
    <recommendedName>
        <fullName evidence="1">diguanylate cyclase</fullName>
        <ecNumber evidence="1">2.7.7.65</ecNumber>
    </recommendedName>
</protein>
<comment type="catalytic activity">
    <reaction evidence="2">
        <text>2 GTP = 3',3'-c-di-GMP + 2 diphosphate</text>
        <dbReference type="Rhea" id="RHEA:24898"/>
        <dbReference type="ChEBI" id="CHEBI:33019"/>
        <dbReference type="ChEBI" id="CHEBI:37565"/>
        <dbReference type="ChEBI" id="CHEBI:58805"/>
        <dbReference type="EC" id="2.7.7.65"/>
    </reaction>
</comment>
<dbReference type="InterPro" id="IPR050469">
    <property type="entry name" value="Diguanylate_Cyclase"/>
</dbReference>
<dbReference type="GO" id="GO:0005886">
    <property type="term" value="C:plasma membrane"/>
    <property type="evidence" value="ECO:0007669"/>
    <property type="project" value="TreeGrafter"/>
</dbReference>
<evidence type="ECO:0000256" key="2">
    <source>
        <dbReference type="ARBA" id="ARBA00034247"/>
    </source>
</evidence>
<dbReference type="NCBIfam" id="TIGR00254">
    <property type="entry name" value="GGDEF"/>
    <property type="match status" value="1"/>
</dbReference>
<reference evidence="4 5" key="1">
    <citation type="submission" date="2020-10" db="EMBL/GenBank/DDBJ databases">
        <title>Connecting structure to function with the recovery of over 1000 high-quality activated sludge metagenome-assembled genomes encoding full-length rRNA genes using long-read sequencing.</title>
        <authorList>
            <person name="Singleton C.M."/>
            <person name="Petriglieri F."/>
            <person name="Kristensen J.M."/>
            <person name="Kirkegaard R.H."/>
            <person name="Michaelsen T.Y."/>
            <person name="Andersen M.H."/>
            <person name="Karst S.M."/>
            <person name="Dueholm M.S."/>
            <person name="Nielsen P.H."/>
            <person name="Albertsen M."/>
        </authorList>
    </citation>
    <scope>NUCLEOTIDE SEQUENCE [LARGE SCALE GENOMIC DNA]</scope>
    <source>
        <strain evidence="4">EsbW_18-Q3-R4-48_BATAC.285</strain>
    </source>
</reference>
<evidence type="ECO:0000259" key="3">
    <source>
        <dbReference type="PROSITE" id="PS50887"/>
    </source>
</evidence>
<dbReference type="EC" id="2.7.7.65" evidence="1"/>
<organism evidence="4 5">
    <name type="scientific">Candidatus Accumulibacter proximus</name>
    <dbReference type="NCBI Taxonomy" id="2954385"/>
    <lineage>
        <taxon>Bacteria</taxon>
        <taxon>Pseudomonadati</taxon>
        <taxon>Pseudomonadota</taxon>
        <taxon>Betaproteobacteria</taxon>
        <taxon>Candidatus Accumulibacter</taxon>
    </lineage>
</organism>
<comment type="caution">
    <text evidence="4">The sequence shown here is derived from an EMBL/GenBank/DDBJ whole genome shotgun (WGS) entry which is preliminary data.</text>
</comment>
<dbReference type="GO" id="GO:1902201">
    <property type="term" value="P:negative regulation of bacterial-type flagellum-dependent cell motility"/>
    <property type="evidence" value="ECO:0007669"/>
    <property type="project" value="TreeGrafter"/>
</dbReference>